<evidence type="ECO:0000313" key="10">
    <source>
        <dbReference type="Proteomes" id="UP000887540"/>
    </source>
</evidence>
<dbReference type="InterPro" id="IPR009057">
    <property type="entry name" value="Homeodomain-like_sf"/>
</dbReference>
<dbReference type="SUPFAM" id="SSF46689">
    <property type="entry name" value="Homeodomain-like"/>
    <property type="match status" value="1"/>
</dbReference>
<dbReference type="PANTHER" id="PTHR45921">
    <property type="entry name" value="IP01054P"/>
    <property type="match status" value="1"/>
</dbReference>
<evidence type="ECO:0000256" key="5">
    <source>
        <dbReference type="ARBA" id="ARBA00023242"/>
    </source>
</evidence>
<keyword evidence="4 6" id="KW-0371">Homeobox</keyword>
<dbReference type="FunFam" id="1.10.10.60:FF:000040">
    <property type="entry name" value="T-cell leukemia homeobox protein 3"/>
    <property type="match status" value="1"/>
</dbReference>
<dbReference type="PROSITE" id="PS00027">
    <property type="entry name" value="HOMEOBOX_1"/>
    <property type="match status" value="1"/>
</dbReference>
<dbReference type="InterPro" id="IPR017970">
    <property type="entry name" value="Homeobox_CS"/>
</dbReference>
<sequence>TYELHPSPIPNQDSIEARREKRPGHPYQNRAPAKHKKPRTSFTKSQVALLETKFLDRKYLASSERAILANQLKMSDAQVKTWFQNRRTKWRRQESEDREYEDKAAAKMLSFTAQCLLVPPNLQH</sequence>
<dbReference type="CDD" id="cd00086">
    <property type="entry name" value="homeodomain"/>
    <property type="match status" value="1"/>
</dbReference>
<comment type="subcellular location">
    <subcellularLocation>
        <location evidence="1 6 7">Nucleus</location>
    </subcellularLocation>
</comment>
<proteinExistence type="predicted"/>
<feature type="domain" description="Homeobox" evidence="9">
    <location>
        <begin position="33"/>
        <end position="93"/>
    </location>
</feature>
<protein>
    <submittedName>
        <fullName evidence="11">Homeobox domain-containing protein</fullName>
    </submittedName>
</protein>
<dbReference type="GO" id="GO:0048513">
    <property type="term" value="P:animal organ development"/>
    <property type="evidence" value="ECO:0007669"/>
    <property type="project" value="TreeGrafter"/>
</dbReference>
<keyword evidence="10" id="KW-1185">Reference proteome</keyword>
<evidence type="ECO:0000313" key="11">
    <source>
        <dbReference type="WBParaSite" id="ACRNAN_scaffold15936.g9646.t1"/>
    </source>
</evidence>
<dbReference type="Proteomes" id="UP000887540">
    <property type="component" value="Unplaced"/>
</dbReference>
<accession>A0A914CZ56</accession>
<evidence type="ECO:0000256" key="4">
    <source>
        <dbReference type="ARBA" id="ARBA00023155"/>
    </source>
</evidence>
<feature type="region of interest" description="Disordered" evidence="8">
    <location>
        <begin position="1"/>
        <end position="44"/>
    </location>
</feature>
<evidence type="ECO:0000259" key="9">
    <source>
        <dbReference type="PROSITE" id="PS50071"/>
    </source>
</evidence>
<dbReference type="PANTHER" id="PTHR45921:SF6">
    <property type="entry name" value="C15"/>
    <property type="match status" value="1"/>
</dbReference>
<dbReference type="WBParaSite" id="ACRNAN_scaffold15936.g9646.t1">
    <property type="protein sequence ID" value="ACRNAN_scaffold15936.g9646.t1"/>
    <property type="gene ID" value="ACRNAN_scaffold15936.g9646"/>
</dbReference>
<dbReference type="SMART" id="SM00389">
    <property type="entry name" value="HOX"/>
    <property type="match status" value="1"/>
</dbReference>
<dbReference type="InterPro" id="IPR001356">
    <property type="entry name" value="HD"/>
</dbReference>
<dbReference type="GO" id="GO:0005634">
    <property type="term" value="C:nucleus"/>
    <property type="evidence" value="ECO:0007669"/>
    <property type="project" value="UniProtKB-SubCell"/>
</dbReference>
<feature type="DNA-binding region" description="Homeobox" evidence="6">
    <location>
        <begin position="35"/>
        <end position="94"/>
    </location>
</feature>
<reference evidence="11" key="1">
    <citation type="submission" date="2022-11" db="UniProtKB">
        <authorList>
            <consortium name="WormBaseParasite"/>
        </authorList>
    </citation>
    <scope>IDENTIFICATION</scope>
</reference>
<dbReference type="InterPro" id="IPR042247">
    <property type="entry name" value="TLX1/2/3"/>
</dbReference>
<keyword evidence="5 6" id="KW-0539">Nucleus</keyword>
<evidence type="ECO:0000256" key="6">
    <source>
        <dbReference type="PROSITE-ProRule" id="PRU00108"/>
    </source>
</evidence>
<organism evidence="10 11">
    <name type="scientific">Acrobeloides nanus</name>
    <dbReference type="NCBI Taxonomy" id="290746"/>
    <lineage>
        <taxon>Eukaryota</taxon>
        <taxon>Metazoa</taxon>
        <taxon>Ecdysozoa</taxon>
        <taxon>Nematoda</taxon>
        <taxon>Chromadorea</taxon>
        <taxon>Rhabditida</taxon>
        <taxon>Tylenchina</taxon>
        <taxon>Cephalobomorpha</taxon>
        <taxon>Cephaloboidea</taxon>
        <taxon>Cephalobidae</taxon>
        <taxon>Acrobeloides</taxon>
    </lineage>
</organism>
<dbReference type="GO" id="GO:0000981">
    <property type="term" value="F:DNA-binding transcription factor activity, RNA polymerase II-specific"/>
    <property type="evidence" value="ECO:0007669"/>
    <property type="project" value="InterPro"/>
</dbReference>
<keyword evidence="3 6" id="KW-0238">DNA-binding</keyword>
<evidence type="ECO:0000256" key="8">
    <source>
        <dbReference type="SAM" id="MobiDB-lite"/>
    </source>
</evidence>
<name>A0A914CZ56_9BILA</name>
<dbReference type="Pfam" id="PF00046">
    <property type="entry name" value="Homeodomain"/>
    <property type="match status" value="1"/>
</dbReference>
<keyword evidence="2" id="KW-0217">Developmental protein</keyword>
<evidence type="ECO:0000256" key="2">
    <source>
        <dbReference type="ARBA" id="ARBA00022473"/>
    </source>
</evidence>
<dbReference type="AlphaFoldDB" id="A0A914CZ56"/>
<dbReference type="PRINTS" id="PR00024">
    <property type="entry name" value="HOMEOBOX"/>
</dbReference>
<dbReference type="InterPro" id="IPR020479">
    <property type="entry name" value="HD_metazoa"/>
</dbReference>
<evidence type="ECO:0000256" key="1">
    <source>
        <dbReference type="ARBA" id="ARBA00004123"/>
    </source>
</evidence>
<evidence type="ECO:0000256" key="3">
    <source>
        <dbReference type="ARBA" id="ARBA00023125"/>
    </source>
</evidence>
<evidence type="ECO:0000256" key="7">
    <source>
        <dbReference type="RuleBase" id="RU000682"/>
    </source>
</evidence>
<dbReference type="PROSITE" id="PS50071">
    <property type="entry name" value="HOMEOBOX_2"/>
    <property type="match status" value="1"/>
</dbReference>
<dbReference type="GO" id="GO:0000978">
    <property type="term" value="F:RNA polymerase II cis-regulatory region sequence-specific DNA binding"/>
    <property type="evidence" value="ECO:0007669"/>
    <property type="project" value="TreeGrafter"/>
</dbReference>
<dbReference type="Gene3D" id="1.10.10.60">
    <property type="entry name" value="Homeodomain-like"/>
    <property type="match status" value="1"/>
</dbReference>